<reference evidence="3 4" key="1">
    <citation type="submission" date="2020-07" db="EMBL/GenBank/DDBJ databases">
        <title>MOT database genomes.</title>
        <authorList>
            <person name="Joseph S."/>
            <person name="Aduse-Opoku J."/>
            <person name="Hashim A."/>
            <person name="Wade W."/>
            <person name="Curtis M."/>
        </authorList>
    </citation>
    <scope>NUCLEOTIDE SEQUENCE [LARGE SCALE GENOMIC DNA]</scope>
    <source>
        <strain evidence="3 4">WMus004</strain>
    </source>
</reference>
<evidence type="ECO:0000313" key="4">
    <source>
        <dbReference type="Proteomes" id="UP000572528"/>
    </source>
</evidence>
<feature type="transmembrane region" description="Helical" evidence="1">
    <location>
        <begin position="28"/>
        <end position="46"/>
    </location>
</feature>
<keyword evidence="1" id="KW-1133">Transmembrane helix</keyword>
<feature type="transmembrane region" description="Helical" evidence="1">
    <location>
        <begin position="89"/>
        <end position="109"/>
    </location>
</feature>
<feature type="transmembrane region" description="Helical" evidence="1">
    <location>
        <begin position="167"/>
        <end position="188"/>
    </location>
</feature>
<organism evidence="3 4">
    <name type="scientific">Actinomyces bowdenii</name>
    <dbReference type="NCBI Taxonomy" id="131109"/>
    <lineage>
        <taxon>Bacteria</taxon>
        <taxon>Bacillati</taxon>
        <taxon>Actinomycetota</taxon>
        <taxon>Actinomycetes</taxon>
        <taxon>Actinomycetales</taxon>
        <taxon>Actinomycetaceae</taxon>
        <taxon>Actinomyces</taxon>
    </lineage>
</organism>
<gene>
    <name evidence="3" type="ORF">HZZ05_09790</name>
</gene>
<evidence type="ECO:0000259" key="2">
    <source>
        <dbReference type="Pfam" id="PF20182"/>
    </source>
</evidence>
<feature type="domain" description="DUF6545" evidence="2">
    <location>
        <begin position="239"/>
        <end position="284"/>
    </location>
</feature>
<dbReference type="RefSeq" id="WP_179901061.1">
    <property type="nucleotide sequence ID" value="NZ_JACBXV010000148.1"/>
</dbReference>
<keyword evidence="1" id="KW-0812">Transmembrane</keyword>
<keyword evidence="1" id="KW-0472">Membrane</keyword>
<sequence length="377" mass="40719">MTSALIVGVCTALVVVALLHRGTGTRTLLLRCIAVTLLASALLRELEEVDGGQPLADLLKRLIFLIALAAVVVLVLTFRRPAASTRTILRVWAGAATIGLIECLLLALMPAAPSDVLLYAHADTSMAAFLYYAIYETTIAATAIFCALGSAAVLVRTRQPLIARLSLVLLTLAAVTTLCYVGAGWISVGQEGSSPELLILRRHLFLATITLLLAGMTASGLHRLMVAVRASVTMSVATDVVEPLWREVVALHPGVRLAVDQPTRRERLLRLVVETNDALHRMRRGSQSPPDPLDPQAMAQLVIDVLGEDAVPGPLRRRTRLLVRLGALRADDALVSSIRDLYDMRTVFAVRDQRRARSTPIVPALPPETTGWIRTAP</sequence>
<evidence type="ECO:0000313" key="3">
    <source>
        <dbReference type="EMBL" id="NYS69799.1"/>
    </source>
</evidence>
<feature type="transmembrane region" description="Helical" evidence="1">
    <location>
        <begin position="58"/>
        <end position="77"/>
    </location>
</feature>
<dbReference type="InterPro" id="IPR046675">
    <property type="entry name" value="DUF6545"/>
</dbReference>
<dbReference type="Pfam" id="PF20182">
    <property type="entry name" value="DUF6545"/>
    <property type="match status" value="1"/>
</dbReference>
<dbReference type="EMBL" id="JACBXV010000148">
    <property type="protein sequence ID" value="NYS69799.1"/>
    <property type="molecule type" value="Genomic_DNA"/>
</dbReference>
<feature type="transmembrane region" description="Helical" evidence="1">
    <location>
        <begin position="129"/>
        <end position="155"/>
    </location>
</feature>
<dbReference type="AlphaFoldDB" id="A0A853EKL3"/>
<accession>A0A853EKL3</accession>
<evidence type="ECO:0000256" key="1">
    <source>
        <dbReference type="SAM" id="Phobius"/>
    </source>
</evidence>
<protein>
    <recommendedName>
        <fullName evidence="2">DUF6545 domain-containing protein</fullName>
    </recommendedName>
</protein>
<comment type="caution">
    <text evidence="3">The sequence shown here is derived from an EMBL/GenBank/DDBJ whole genome shotgun (WGS) entry which is preliminary data.</text>
</comment>
<dbReference type="Proteomes" id="UP000572528">
    <property type="component" value="Unassembled WGS sequence"/>
</dbReference>
<feature type="transmembrane region" description="Helical" evidence="1">
    <location>
        <begin position="200"/>
        <end position="221"/>
    </location>
</feature>
<feature type="transmembrane region" description="Helical" evidence="1">
    <location>
        <begin position="6"/>
        <end position="21"/>
    </location>
</feature>
<proteinExistence type="predicted"/>
<name>A0A853EKL3_9ACTO</name>